<keyword evidence="11" id="KW-1185">Reference proteome</keyword>
<dbReference type="InterPro" id="IPR027417">
    <property type="entry name" value="P-loop_NTPase"/>
</dbReference>
<evidence type="ECO:0000256" key="4">
    <source>
        <dbReference type="ARBA" id="ARBA00022777"/>
    </source>
</evidence>
<evidence type="ECO:0000256" key="6">
    <source>
        <dbReference type="ARBA" id="ARBA00047615"/>
    </source>
</evidence>
<name>A0A077LBT4_9BACT</name>
<dbReference type="InterPro" id="IPR011994">
    <property type="entry name" value="Cytidylate_kinase_dom"/>
</dbReference>
<dbReference type="EC" id="2.7.4.25" evidence="8"/>
<reference evidence="11" key="1">
    <citation type="journal article" date="2014" name="Genome Announc.">
        <title>Complete Genome Sequence of Mycoplasma canadense Strain HAZ 360_1 from Bovine Mastitic Milk in Japan.</title>
        <authorList>
            <person name="Hata E."/>
        </authorList>
    </citation>
    <scope>NUCLEOTIDE SEQUENCE [LARGE SCALE GENOMIC DNA]</scope>
    <source>
        <strain evidence="11">HAZ360_1</strain>
    </source>
</reference>
<feature type="binding site" evidence="8">
    <location>
        <begin position="11"/>
        <end position="19"/>
    </location>
    <ligand>
        <name>ATP</name>
        <dbReference type="ChEBI" id="CHEBI:30616"/>
    </ligand>
</feature>
<dbReference type="OrthoDB" id="9807434at2"/>
<proteinExistence type="inferred from homology"/>
<gene>
    <name evidence="8 10" type="primary">cmk</name>
    <name evidence="10" type="ORF">MCAN360_0448</name>
</gene>
<dbReference type="Proteomes" id="UP000031641">
    <property type="component" value="Chromosome"/>
</dbReference>
<keyword evidence="5 8" id="KW-0067">ATP-binding</keyword>
<dbReference type="SUPFAM" id="SSF52540">
    <property type="entry name" value="P-loop containing nucleoside triphosphate hydrolases"/>
    <property type="match status" value="1"/>
</dbReference>
<sequence>MKKKINIAIDGPSGVGKTVMSKMLAKKLGYNFISSGNLYRAVAYNALQNNIDLKDEQAINNSWNFNDLYITSDEKVFLRNEDISLKIRESYVSLAASNIAKFQSLRLKINQFIQQFGSLNKGIIVDGRDATYRILPDAEVKFFLWATPEIRAKRRQKQNIDLGIQCDYEKILEDIKIRDFNDTNRAIDPLMVTEGSIKIDSTDMSVEENFKVMLDEVMKRLG</sequence>
<feature type="domain" description="Cytidylate kinase" evidence="9">
    <location>
        <begin position="7"/>
        <end position="217"/>
    </location>
</feature>
<comment type="similarity">
    <text evidence="1 8">Belongs to the cytidylate kinase family. Type 1 subfamily.</text>
</comment>
<dbReference type="GO" id="GO:0006220">
    <property type="term" value="P:pyrimidine nucleotide metabolic process"/>
    <property type="evidence" value="ECO:0007669"/>
    <property type="project" value="UniProtKB-UniRule"/>
</dbReference>
<dbReference type="RefSeq" id="WP_045433815.1">
    <property type="nucleotide sequence ID" value="NZ_AP014631.1"/>
</dbReference>
<comment type="catalytic activity">
    <reaction evidence="7 8">
        <text>CMP + ATP = CDP + ADP</text>
        <dbReference type="Rhea" id="RHEA:11600"/>
        <dbReference type="ChEBI" id="CHEBI:30616"/>
        <dbReference type="ChEBI" id="CHEBI:58069"/>
        <dbReference type="ChEBI" id="CHEBI:60377"/>
        <dbReference type="ChEBI" id="CHEBI:456216"/>
        <dbReference type="EC" id="2.7.4.25"/>
    </reaction>
</comment>
<dbReference type="HAMAP" id="MF_00238">
    <property type="entry name" value="Cytidyl_kinase_type1"/>
    <property type="match status" value="1"/>
</dbReference>
<keyword evidence="3 8" id="KW-0547">Nucleotide-binding</keyword>
<comment type="subcellular location">
    <subcellularLocation>
        <location evidence="8">Cytoplasm</location>
    </subcellularLocation>
</comment>
<dbReference type="KEGG" id="mcan:MCAN360_0448"/>
<organism evidence="10 11">
    <name type="scientific">Metamycoplasma canadense</name>
    <dbReference type="NCBI Taxonomy" id="29554"/>
    <lineage>
        <taxon>Bacteria</taxon>
        <taxon>Bacillati</taxon>
        <taxon>Mycoplasmatota</taxon>
        <taxon>Mycoplasmoidales</taxon>
        <taxon>Metamycoplasmataceae</taxon>
        <taxon>Metamycoplasma</taxon>
    </lineage>
</organism>
<evidence type="ECO:0000256" key="7">
    <source>
        <dbReference type="ARBA" id="ARBA00048478"/>
    </source>
</evidence>
<evidence type="ECO:0000256" key="3">
    <source>
        <dbReference type="ARBA" id="ARBA00022741"/>
    </source>
</evidence>
<evidence type="ECO:0000256" key="8">
    <source>
        <dbReference type="HAMAP-Rule" id="MF_00238"/>
    </source>
</evidence>
<comment type="catalytic activity">
    <reaction evidence="6 8">
        <text>dCMP + ATP = dCDP + ADP</text>
        <dbReference type="Rhea" id="RHEA:25094"/>
        <dbReference type="ChEBI" id="CHEBI:30616"/>
        <dbReference type="ChEBI" id="CHEBI:57566"/>
        <dbReference type="ChEBI" id="CHEBI:58593"/>
        <dbReference type="ChEBI" id="CHEBI:456216"/>
        <dbReference type="EC" id="2.7.4.25"/>
    </reaction>
</comment>
<accession>A0A077LBT4</accession>
<dbReference type="Gene3D" id="3.40.50.300">
    <property type="entry name" value="P-loop containing nucleotide triphosphate hydrolases"/>
    <property type="match status" value="1"/>
</dbReference>
<dbReference type="CDD" id="cd02020">
    <property type="entry name" value="CMPK"/>
    <property type="match status" value="1"/>
</dbReference>
<evidence type="ECO:0000256" key="5">
    <source>
        <dbReference type="ARBA" id="ARBA00022840"/>
    </source>
</evidence>
<dbReference type="HOGENOM" id="CLU_079959_0_2_14"/>
<keyword evidence="8" id="KW-0963">Cytoplasm</keyword>
<evidence type="ECO:0000313" key="11">
    <source>
        <dbReference type="Proteomes" id="UP000031641"/>
    </source>
</evidence>
<dbReference type="Pfam" id="PF02224">
    <property type="entry name" value="Cytidylate_kin"/>
    <property type="match status" value="1"/>
</dbReference>
<keyword evidence="4 8" id="KW-0418">Kinase</keyword>
<dbReference type="GO" id="GO:0036430">
    <property type="term" value="F:CMP kinase activity"/>
    <property type="evidence" value="ECO:0007669"/>
    <property type="project" value="RHEA"/>
</dbReference>
<dbReference type="GO" id="GO:0005524">
    <property type="term" value="F:ATP binding"/>
    <property type="evidence" value="ECO:0007669"/>
    <property type="project" value="UniProtKB-UniRule"/>
</dbReference>
<dbReference type="EMBL" id="AP014631">
    <property type="protein sequence ID" value="BAP39589.1"/>
    <property type="molecule type" value="Genomic_DNA"/>
</dbReference>
<keyword evidence="2 8" id="KW-0808">Transferase</keyword>
<dbReference type="GO" id="GO:0036431">
    <property type="term" value="F:dCMP kinase activity"/>
    <property type="evidence" value="ECO:0007669"/>
    <property type="project" value="InterPro"/>
</dbReference>
<dbReference type="AlphaFoldDB" id="A0A077LBT4"/>
<dbReference type="NCBIfam" id="TIGR00017">
    <property type="entry name" value="cmk"/>
    <property type="match status" value="1"/>
</dbReference>
<evidence type="ECO:0000256" key="1">
    <source>
        <dbReference type="ARBA" id="ARBA00009427"/>
    </source>
</evidence>
<evidence type="ECO:0000259" key="9">
    <source>
        <dbReference type="Pfam" id="PF02224"/>
    </source>
</evidence>
<evidence type="ECO:0000256" key="2">
    <source>
        <dbReference type="ARBA" id="ARBA00022679"/>
    </source>
</evidence>
<dbReference type="STRING" id="29554.MCAN360_0448"/>
<protein>
    <recommendedName>
        <fullName evidence="8">Cytidylate kinase</fullName>
        <shortName evidence="8">CK</shortName>
        <ecNumber evidence="8">2.7.4.25</ecNumber>
    </recommendedName>
    <alternativeName>
        <fullName evidence="8">Cytidine monophosphate kinase</fullName>
        <shortName evidence="8">CMP kinase</shortName>
    </alternativeName>
</protein>
<dbReference type="InterPro" id="IPR003136">
    <property type="entry name" value="Cytidylate_kin"/>
</dbReference>
<evidence type="ECO:0000313" key="10">
    <source>
        <dbReference type="EMBL" id="BAP39589.1"/>
    </source>
</evidence>
<dbReference type="GO" id="GO:0005737">
    <property type="term" value="C:cytoplasm"/>
    <property type="evidence" value="ECO:0007669"/>
    <property type="project" value="UniProtKB-SubCell"/>
</dbReference>